<feature type="region of interest" description="Disordered" evidence="10">
    <location>
        <begin position="47"/>
        <end position="88"/>
    </location>
</feature>
<dbReference type="InterPro" id="IPR036922">
    <property type="entry name" value="Rieske_2Fe-2S_sf"/>
</dbReference>
<dbReference type="PROSITE" id="PS51296">
    <property type="entry name" value="RIESKE"/>
    <property type="match status" value="1"/>
</dbReference>
<keyword evidence="5" id="KW-0408">Iron</keyword>
<dbReference type="AlphaFoldDB" id="A0A542XBS3"/>
<dbReference type="SUPFAM" id="SSF50022">
    <property type="entry name" value="ISP domain"/>
    <property type="match status" value="1"/>
</dbReference>
<dbReference type="PRINTS" id="PR00162">
    <property type="entry name" value="RIESKE"/>
</dbReference>
<dbReference type="GO" id="GO:0016705">
    <property type="term" value="F:oxidoreductase activity, acting on paired donors, with incorporation or reduction of molecular oxygen"/>
    <property type="evidence" value="ECO:0007669"/>
    <property type="project" value="UniProtKB-ARBA"/>
</dbReference>
<comment type="function">
    <text evidence="1">Iron-sulfur subunit of the cytochrome bc1 complex, an essential component of the respiratory electron transport chain required for ATP synthesis. The bc1 complex catalyzes the oxidation of menaquinol and the reduction of cytochrome c in the respiratory chain. The bc1 complex operates through a Q-cycle mechanism that couples electron transfer to generation of the proton gradient that drives ATP synthesis.</text>
</comment>
<proteinExistence type="predicted"/>
<dbReference type="Gene3D" id="2.102.10.10">
    <property type="entry name" value="Rieske [2Fe-2S] iron-sulphur domain"/>
    <property type="match status" value="1"/>
</dbReference>
<evidence type="ECO:0000256" key="9">
    <source>
        <dbReference type="ARBA" id="ARBA00034078"/>
    </source>
</evidence>
<evidence type="ECO:0000256" key="7">
    <source>
        <dbReference type="ARBA" id="ARBA00023157"/>
    </source>
</evidence>
<evidence type="ECO:0000256" key="1">
    <source>
        <dbReference type="ARBA" id="ARBA00002494"/>
    </source>
</evidence>
<dbReference type="EMBL" id="VFOK01000001">
    <property type="protein sequence ID" value="TQL33285.1"/>
    <property type="molecule type" value="Genomic_DNA"/>
</dbReference>
<evidence type="ECO:0000256" key="2">
    <source>
        <dbReference type="ARBA" id="ARBA00015816"/>
    </source>
</evidence>
<gene>
    <name evidence="12" type="ORF">FB554_1427</name>
</gene>
<keyword evidence="7" id="KW-1015">Disulfide bond</keyword>
<dbReference type="GO" id="GO:0016020">
    <property type="term" value="C:membrane"/>
    <property type="evidence" value="ECO:0007669"/>
    <property type="project" value="InterPro"/>
</dbReference>
<accession>A0A542XBS3</accession>
<organism evidence="12 13">
    <name type="scientific">Barrientosiimonas humi</name>
    <dbReference type="NCBI Taxonomy" id="999931"/>
    <lineage>
        <taxon>Bacteria</taxon>
        <taxon>Bacillati</taxon>
        <taxon>Actinomycetota</taxon>
        <taxon>Actinomycetes</taxon>
        <taxon>Micrococcales</taxon>
        <taxon>Dermacoccaceae</taxon>
        <taxon>Barrientosiimonas</taxon>
    </lineage>
</organism>
<feature type="domain" description="Rieske" evidence="11">
    <location>
        <begin position="78"/>
        <end position="170"/>
    </location>
</feature>
<reference evidence="12 13" key="1">
    <citation type="submission" date="2019-06" db="EMBL/GenBank/DDBJ databases">
        <title>Sequencing the genomes of 1000 actinobacteria strains.</title>
        <authorList>
            <person name="Klenk H.-P."/>
        </authorList>
    </citation>
    <scope>NUCLEOTIDE SEQUENCE [LARGE SCALE GENOMIC DNA]</scope>
    <source>
        <strain evidence="12 13">DSM 24617</strain>
    </source>
</reference>
<feature type="region of interest" description="Disordered" evidence="10">
    <location>
        <begin position="1"/>
        <end position="32"/>
    </location>
</feature>
<evidence type="ECO:0000256" key="3">
    <source>
        <dbReference type="ARBA" id="ARBA00022714"/>
    </source>
</evidence>
<evidence type="ECO:0000313" key="12">
    <source>
        <dbReference type="EMBL" id="TQL33285.1"/>
    </source>
</evidence>
<comment type="caution">
    <text evidence="12">The sequence shown here is derived from an EMBL/GenBank/DDBJ whole genome shotgun (WGS) entry which is preliminary data.</text>
</comment>
<dbReference type="GO" id="GO:0051537">
    <property type="term" value="F:2 iron, 2 sulfur cluster binding"/>
    <property type="evidence" value="ECO:0007669"/>
    <property type="project" value="UniProtKB-KW"/>
</dbReference>
<evidence type="ECO:0000256" key="8">
    <source>
        <dbReference type="ARBA" id="ARBA00029586"/>
    </source>
</evidence>
<dbReference type="PANTHER" id="PTHR10134">
    <property type="entry name" value="CYTOCHROME B-C1 COMPLEX SUBUNIT RIESKE, MITOCHONDRIAL"/>
    <property type="match status" value="1"/>
</dbReference>
<feature type="compositionally biased region" description="Low complexity" evidence="10">
    <location>
        <begin position="54"/>
        <end position="68"/>
    </location>
</feature>
<keyword evidence="6" id="KW-0411">Iron-sulfur</keyword>
<dbReference type="Proteomes" id="UP000318336">
    <property type="component" value="Unassembled WGS sequence"/>
</dbReference>
<dbReference type="GO" id="GO:0004497">
    <property type="term" value="F:monooxygenase activity"/>
    <property type="evidence" value="ECO:0007669"/>
    <property type="project" value="UniProtKB-ARBA"/>
</dbReference>
<keyword evidence="13" id="KW-1185">Reference proteome</keyword>
<dbReference type="CDD" id="cd03467">
    <property type="entry name" value="Rieske"/>
    <property type="match status" value="1"/>
</dbReference>
<evidence type="ECO:0000313" key="13">
    <source>
        <dbReference type="Proteomes" id="UP000318336"/>
    </source>
</evidence>
<dbReference type="InterPro" id="IPR006311">
    <property type="entry name" value="TAT_signal"/>
</dbReference>
<dbReference type="GO" id="GO:0046872">
    <property type="term" value="F:metal ion binding"/>
    <property type="evidence" value="ECO:0007669"/>
    <property type="project" value="UniProtKB-KW"/>
</dbReference>
<dbReference type="InterPro" id="IPR017941">
    <property type="entry name" value="Rieske_2Fe-2S"/>
</dbReference>
<dbReference type="OrthoDB" id="25106at2"/>
<comment type="cofactor">
    <cofactor evidence="9">
        <name>[2Fe-2S] cluster</name>
        <dbReference type="ChEBI" id="CHEBI:190135"/>
    </cofactor>
</comment>
<protein>
    <recommendedName>
        <fullName evidence="2">Cytochrome bc1 complex Rieske iron-sulfur subunit</fullName>
    </recommendedName>
    <alternativeName>
        <fullName evidence="8">Cytochrome bc1 reductase complex subunit QcrA</fullName>
    </alternativeName>
</protein>
<dbReference type="RefSeq" id="WP_142005320.1">
    <property type="nucleotide sequence ID" value="NZ_CAJTBP010000001.1"/>
</dbReference>
<keyword evidence="4" id="KW-0479">Metal-binding</keyword>
<feature type="compositionally biased region" description="Gly residues" evidence="10">
    <location>
        <begin position="69"/>
        <end position="79"/>
    </location>
</feature>
<dbReference type="PROSITE" id="PS51318">
    <property type="entry name" value="TAT"/>
    <property type="match status" value="1"/>
</dbReference>
<sequence>MDQQPTTPAARDERIEQQPGAGGHSRRRVLTGGATLAAATGLAACGGSDGGSGATSSAPAGGSSAPAAGGSGSGGGGGATVQTSQVPVGGGYVDEGAKVVVTQPTQGQFKAFTAVCTHEQCLVDQVAAGKIECPCHGSVFNAETGAVEKGPAEAPLAAKQVTVEGSTLRIG</sequence>
<evidence type="ECO:0000256" key="5">
    <source>
        <dbReference type="ARBA" id="ARBA00023004"/>
    </source>
</evidence>
<evidence type="ECO:0000256" key="6">
    <source>
        <dbReference type="ARBA" id="ARBA00023014"/>
    </source>
</evidence>
<keyword evidence="3" id="KW-0001">2Fe-2S</keyword>
<dbReference type="Pfam" id="PF00355">
    <property type="entry name" value="Rieske"/>
    <property type="match status" value="1"/>
</dbReference>
<dbReference type="InterPro" id="IPR014349">
    <property type="entry name" value="Rieske_Fe-S_prot"/>
</dbReference>
<name>A0A542XBS3_9MICO</name>
<evidence type="ECO:0000259" key="11">
    <source>
        <dbReference type="PROSITE" id="PS51296"/>
    </source>
</evidence>
<dbReference type="InterPro" id="IPR005805">
    <property type="entry name" value="Rieske_Fe-S_prot_C"/>
</dbReference>
<evidence type="ECO:0000256" key="10">
    <source>
        <dbReference type="SAM" id="MobiDB-lite"/>
    </source>
</evidence>
<evidence type="ECO:0000256" key="4">
    <source>
        <dbReference type="ARBA" id="ARBA00022723"/>
    </source>
</evidence>